<protein>
    <submittedName>
        <fullName evidence="2">PIN domain nuclease</fullName>
    </submittedName>
</protein>
<proteinExistence type="predicted"/>
<dbReference type="Proteomes" id="UP000241229">
    <property type="component" value="Unassembled WGS sequence"/>
</dbReference>
<dbReference type="InterPro" id="IPR029060">
    <property type="entry name" value="PIN-like_dom_sf"/>
</dbReference>
<gene>
    <name evidence="2" type="ORF">C7I84_13820</name>
</gene>
<comment type="caution">
    <text evidence="2">The sequence shown here is derived from an EMBL/GenBank/DDBJ whole genome shotgun (WGS) entry which is preliminary data.</text>
</comment>
<feature type="domain" description="PIN" evidence="1">
    <location>
        <begin position="8"/>
        <end position="131"/>
    </location>
</feature>
<organism evidence="2 3">
    <name type="scientific">Kumtagia ephedrae</name>
    <dbReference type="NCBI Taxonomy" id="2116701"/>
    <lineage>
        <taxon>Bacteria</taxon>
        <taxon>Pseudomonadati</taxon>
        <taxon>Pseudomonadota</taxon>
        <taxon>Alphaproteobacteria</taxon>
        <taxon>Hyphomicrobiales</taxon>
        <taxon>Phyllobacteriaceae</taxon>
        <taxon>Kumtagia</taxon>
    </lineage>
</organism>
<accession>A0A2P7S9C5</accession>
<dbReference type="InterPro" id="IPR002716">
    <property type="entry name" value="PIN_dom"/>
</dbReference>
<dbReference type="Pfam" id="PF01850">
    <property type="entry name" value="PIN"/>
    <property type="match status" value="1"/>
</dbReference>
<evidence type="ECO:0000259" key="1">
    <source>
        <dbReference type="Pfam" id="PF01850"/>
    </source>
</evidence>
<evidence type="ECO:0000313" key="3">
    <source>
        <dbReference type="Proteomes" id="UP000241229"/>
    </source>
</evidence>
<reference evidence="2 3" key="1">
    <citation type="submission" date="2018-03" db="EMBL/GenBank/DDBJ databases">
        <title>The draft genome of Mesorhizobium sp. 6GN-30.</title>
        <authorList>
            <person name="Liu L."/>
            <person name="Li L."/>
            <person name="Wang T."/>
            <person name="Zhang X."/>
            <person name="Liang L."/>
        </authorList>
    </citation>
    <scope>NUCLEOTIDE SEQUENCE [LARGE SCALE GENOMIC DNA]</scope>
    <source>
        <strain evidence="2 3">6GN30</strain>
    </source>
</reference>
<dbReference type="SUPFAM" id="SSF88723">
    <property type="entry name" value="PIN domain-like"/>
    <property type="match status" value="1"/>
</dbReference>
<dbReference type="EMBL" id="PXYK01000012">
    <property type="protein sequence ID" value="PSJ59096.1"/>
    <property type="molecule type" value="Genomic_DNA"/>
</dbReference>
<dbReference type="RefSeq" id="WP_106772780.1">
    <property type="nucleotide sequence ID" value="NZ_PXYK01000012.1"/>
</dbReference>
<evidence type="ECO:0000313" key="2">
    <source>
        <dbReference type="EMBL" id="PSJ59096.1"/>
    </source>
</evidence>
<dbReference type="AlphaFoldDB" id="A0A2P7S9C5"/>
<dbReference type="OrthoDB" id="574461at2"/>
<name>A0A2P7S9C5_9HYPH</name>
<keyword evidence="3" id="KW-1185">Reference proteome</keyword>
<dbReference type="Gene3D" id="3.40.50.1010">
    <property type="entry name" value="5'-nuclease"/>
    <property type="match status" value="1"/>
</dbReference>
<sequence>MEIIKRLYLDTNILIALGEGTDDISNLLYSLVDSQAPDEQPFLCTSELSLAELLVRPYREQDETLIQLYDNWIQRQNPWVQVGPVDHQTLWYSAVLRASYRSLKLPDAIHLATAIGFECSHFLTADTRIQNRVELFHERRGIRRGPAVLDVVRPDAGTLKAILESRIPS</sequence>